<dbReference type="CDD" id="cd02968">
    <property type="entry name" value="SCO"/>
    <property type="match status" value="1"/>
</dbReference>
<organism evidence="5 6">
    <name type="scientific">Hymenobacter ginsengisoli</name>
    <dbReference type="NCBI Taxonomy" id="1051626"/>
    <lineage>
        <taxon>Bacteria</taxon>
        <taxon>Pseudomonadati</taxon>
        <taxon>Bacteroidota</taxon>
        <taxon>Cytophagia</taxon>
        <taxon>Cytophagales</taxon>
        <taxon>Hymenobacteraceae</taxon>
        <taxon>Hymenobacter</taxon>
    </lineage>
</organism>
<comment type="caution">
    <text evidence="5">The sequence shown here is derived from an EMBL/GenBank/DDBJ whole genome shotgun (WGS) entry which is preliminary data.</text>
</comment>
<dbReference type="RefSeq" id="WP_220235658.1">
    <property type="nucleotide sequence ID" value="NZ_BAABGQ010000005.1"/>
</dbReference>
<proteinExistence type="inferred from homology"/>
<accession>A0ABP8Q5J5</accession>
<evidence type="ECO:0000259" key="4">
    <source>
        <dbReference type="PROSITE" id="PS51352"/>
    </source>
</evidence>
<feature type="chain" id="PRO_5047241147" evidence="3">
    <location>
        <begin position="24"/>
        <end position="228"/>
    </location>
</feature>
<keyword evidence="6" id="KW-1185">Reference proteome</keyword>
<gene>
    <name evidence="5" type="ORF">GCM10023172_13830</name>
</gene>
<dbReference type="Gene3D" id="3.40.30.10">
    <property type="entry name" value="Glutaredoxin"/>
    <property type="match status" value="1"/>
</dbReference>
<evidence type="ECO:0000256" key="1">
    <source>
        <dbReference type="ARBA" id="ARBA00010996"/>
    </source>
</evidence>
<dbReference type="InterPro" id="IPR003782">
    <property type="entry name" value="SCO1/SenC"/>
</dbReference>
<dbReference type="Proteomes" id="UP001501243">
    <property type="component" value="Unassembled WGS sequence"/>
</dbReference>
<protein>
    <submittedName>
        <fullName evidence="5">SCO family protein</fullName>
    </submittedName>
</protein>
<dbReference type="Pfam" id="PF02630">
    <property type="entry name" value="SCO1-SenC"/>
    <property type="match status" value="1"/>
</dbReference>
<dbReference type="SUPFAM" id="SSF52833">
    <property type="entry name" value="Thioredoxin-like"/>
    <property type="match status" value="1"/>
</dbReference>
<feature type="domain" description="Thioredoxin" evidence="4">
    <location>
        <begin position="48"/>
        <end position="214"/>
    </location>
</feature>
<evidence type="ECO:0000313" key="6">
    <source>
        <dbReference type="Proteomes" id="UP001501243"/>
    </source>
</evidence>
<evidence type="ECO:0000313" key="5">
    <source>
        <dbReference type="EMBL" id="GAA4497952.1"/>
    </source>
</evidence>
<name>A0ABP8Q5J5_9BACT</name>
<keyword evidence="3" id="KW-0732">Signal</keyword>
<reference evidence="6" key="1">
    <citation type="journal article" date="2019" name="Int. J. Syst. Evol. Microbiol.">
        <title>The Global Catalogue of Microorganisms (GCM) 10K type strain sequencing project: providing services to taxonomists for standard genome sequencing and annotation.</title>
        <authorList>
            <consortium name="The Broad Institute Genomics Platform"/>
            <consortium name="The Broad Institute Genome Sequencing Center for Infectious Disease"/>
            <person name="Wu L."/>
            <person name="Ma J."/>
        </authorList>
    </citation>
    <scope>NUCLEOTIDE SEQUENCE [LARGE SCALE GENOMIC DNA]</scope>
    <source>
        <strain evidence="6">JCM 17841</strain>
    </source>
</reference>
<dbReference type="EMBL" id="BAABGQ010000005">
    <property type="protein sequence ID" value="GAA4497952.1"/>
    <property type="molecule type" value="Genomic_DNA"/>
</dbReference>
<dbReference type="PANTHER" id="PTHR12151">
    <property type="entry name" value="ELECTRON TRANSPORT PROTIN SCO1/SENC FAMILY MEMBER"/>
    <property type="match status" value="1"/>
</dbReference>
<keyword evidence="2" id="KW-0186">Copper</keyword>
<dbReference type="PANTHER" id="PTHR12151:SF25">
    <property type="entry name" value="LINALOOL DEHYDRATASE_ISOMERASE DOMAIN-CONTAINING PROTEIN"/>
    <property type="match status" value="1"/>
</dbReference>
<dbReference type="PROSITE" id="PS51352">
    <property type="entry name" value="THIOREDOXIN_2"/>
    <property type="match status" value="1"/>
</dbReference>
<evidence type="ECO:0000256" key="3">
    <source>
        <dbReference type="SAM" id="SignalP"/>
    </source>
</evidence>
<comment type="similarity">
    <text evidence="1">Belongs to the SCO1/2 family.</text>
</comment>
<dbReference type="InterPro" id="IPR013766">
    <property type="entry name" value="Thioredoxin_domain"/>
</dbReference>
<sequence length="228" mass="24436">MFLKYLPLAGLLALAGCVTPATDDTGIADVHMDTAEDSTSATLPYLGAQGKKPVPAFSLPDQEGKQVSTKSLAGKVYVTDFFFATCPGICPRMQSELLRVYKQFANNPNVVFVSFTIDPEHDTQAVLADYARRLGVNAPGSTWRFLRTPDRPAAYKLANNYQAAAETDLKAPGGIAHSGALALVDDQGYVRGAYDGLNPVAVNTLIRQLPVLLAEVQARHSQPVTAAR</sequence>
<dbReference type="InterPro" id="IPR036249">
    <property type="entry name" value="Thioredoxin-like_sf"/>
</dbReference>
<feature type="signal peptide" evidence="3">
    <location>
        <begin position="1"/>
        <end position="23"/>
    </location>
</feature>
<dbReference type="PROSITE" id="PS51257">
    <property type="entry name" value="PROKAR_LIPOPROTEIN"/>
    <property type="match status" value="1"/>
</dbReference>
<evidence type="ECO:0000256" key="2">
    <source>
        <dbReference type="ARBA" id="ARBA00023008"/>
    </source>
</evidence>